<evidence type="ECO:0000313" key="14">
    <source>
        <dbReference type="Proteomes" id="UP000001593"/>
    </source>
</evidence>
<proteinExistence type="predicted"/>
<evidence type="ECO:0000256" key="4">
    <source>
        <dbReference type="ARBA" id="ARBA00019548"/>
    </source>
</evidence>
<dbReference type="GO" id="GO:0005829">
    <property type="term" value="C:cytosol"/>
    <property type="evidence" value="ECO:0000318"/>
    <property type="project" value="GO_Central"/>
</dbReference>
<dbReference type="PANTHER" id="PTHR23333:SF20">
    <property type="entry name" value="NSFL1 COFACTOR P47"/>
    <property type="match status" value="1"/>
</dbReference>
<keyword evidence="7" id="KW-0446">Lipid-binding</keyword>
<dbReference type="GO" id="GO:0061025">
    <property type="term" value="P:membrane fusion"/>
    <property type="evidence" value="ECO:0000318"/>
    <property type="project" value="GO_Central"/>
</dbReference>
<evidence type="ECO:0000256" key="6">
    <source>
        <dbReference type="ARBA" id="ARBA00023034"/>
    </source>
</evidence>
<dbReference type="GO" id="GO:0005795">
    <property type="term" value="C:Golgi stack"/>
    <property type="evidence" value="ECO:0007669"/>
    <property type="project" value="UniProtKB-SubCell"/>
</dbReference>
<keyword evidence="6" id="KW-0333">Golgi apparatus</keyword>
<dbReference type="FunFam" id="3.10.20.90:FF:000093">
    <property type="entry name" value="NSFL1 (P97) cofactor (P47)"/>
    <property type="match status" value="1"/>
</dbReference>
<reference evidence="13 14" key="1">
    <citation type="journal article" date="2007" name="Science">
        <title>Sea anemone genome reveals ancestral eumetazoan gene repertoire and genomic organization.</title>
        <authorList>
            <person name="Putnam N.H."/>
            <person name="Srivastava M."/>
            <person name="Hellsten U."/>
            <person name="Dirks B."/>
            <person name="Chapman J."/>
            <person name="Salamov A."/>
            <person name="Terry A."/>
            <person name="Shapiro H."/>
            <person name="Lindquist E."/>
            <person name="Kapitonov V.V."/>
            <person name="Jurka J."/>
            <person name="Genikhovich G."/>
            <person name="Grigoriev I.V."/>
            <person name="Lucas S.M."/>
            <person name="Steele R.E."/>
            <person name="Finnerty J.R."/>
            <person name="Technau U."/>
            <person name="Martindale M.Q."/>
            <person name="Rokhsar D.S."/>
        </authorList>
    </citation>
    <scope>NUCLEOTIDE SEQUENCE [LARGE SCALE GENOMIC DNA]</scope>
    <source>
        <strain evidence="14">CH2 X CH6</strain>
    </source>
</reference>
<accession>A7SCW2</accession>
<evidence type="ECO:0000313" key="13">
    <source>
        <dbReference type="EMBL" id="EDO38474.1"/>
    </source>
</evidence>
<evidence type="ECO:0000256" key="7">
    <source>
        <dbReference type="ARBA" id="ARBA00023121"/>
    </source>
</evidence>
<evidence type="ECO:0000256" key="3">
    <source>
        <dbReference type="ARBA" id="ARBA00004348"/>
    </source>
</evidence>
<gene>
    <name evidence="13" type="ORF">NEMVEDRAFT_v1g113586</name>
</gene>
<keyword evidence="8" id="KW-0206">Cytoskeleton</keyword>
<feature type="domain" description="SEP" evidence="12">
    <location>
        <begin position="206"/>
        <end position="271"/>
    </location>
</feature>
<keyword evidence="5" id="KW-0963">Cytoplasm</keyword>
<dbReference type="FunCoup" id="A7SCW2">
    <property type="interactions" value="1087"/>
</dbReference>
<dbReference type="InterPro" id="IPR001012">
    <property type="entry name" value="UBX_dom"/>
</dbReference>
<dbReference type="SUPFAM" id="SSF46934">
    <property type="entry name" value="UBA-like"/>
    <property type="match status" value="1"/>
</dbReference>
<evidence type="ECO:0000256" key="1">
    <source>
        <dbReference type="ARBA" id="ARBA00004123"/>
    </source>
</evidence>
<dbReference type="InParanoid" id="A7SCW2"/>
<dbReference type="CDD" id="cd14348">
    <property type="entry name" value="UBA_p47"/>
    <property type="match status" value="1"/>
</dbReference>
<dbReference type="FunFam" id="3.30.420.210:FF:000001">
    <property type="entry name" value="NSFL1 (P97) cofactor (P47)"/>
    <property type="match status" value="1"/>
</dbReference>
<dbReference type="PANTHER" id="PTHR23333">
    <property type="entry name" value="UBX DOMAIN CONTAINING PROTEIN"/>
    <property type="match status" value="1"/>
</dbReference>
<dbReference type="Proteomes" id="UP000001593">
    <property type="component" value="Unassembled WGS sequence"/>
</dbReference>
<dbReference type="STRING" id="45351.A7SCW2"/>
<dbReference type="InterPro" id="IPR009060">
    <property type="entry name" value="UBA-like_sf"/>
</dbReference>
<dbReference type="GO" id="GO:0043130">
    <property type="term" value="F:ubiquitin binding"/>
    <property type="evidence" value="ECO:0000318"/>
    <property type="project" value="GO_Central"/>
</dbReference>
<dbReference type="GO" id="GO:0043161">
    <property type="term" value="P:proteasome-mediated ubiquitin-dependent protein catabolic process"/>
    <property type="evidence" value="ECO:0000318"/>
    <property type="project" value="GO_Central"/>
</dbReference>
<protein>
    <recommendedName>
        <fullName evidence="4">NSFL1 cofactor p47</fullName>
    </recommendedName>
    <alternativeName>
        <fullName evidence="10">p97 cofactor p47</fullName>
    </alternativeName>
</protein>
<dbReference type="FunFam" id="1.10.8.10:FF:000020">
    <property type="entry name" value="NSFL1 (p97) cofactor (p47)"/>
    <property type="match status" value="1"/>
</dbReference>
<dbReference type="GO" id="GO:0007030">
    <property type="term" value="P:Golgi organization"/>
    <property type="evidence" value="ECO:0000318"/>
    <property type="project" value="GO_Central"/>
</dbReference>
<dbReference type="InterPro" id="IPR036241">
    <property type="entry name" value="NSFL1C_SEP_dom_sf"/>
</dbReference>
<dbReference type="PhylomeDB" id="A7SCW2"/>
<dbReference type="Gene3D" id="3.30.420.210">
    <property type="entry name" value="SEP domain"/>
    <property type="match status" value="1"/>
</dbReference>
<dbReference type="PROSITE" id="PS50033">
    <property type="entry name" value="UBX"/>
    <property type="match status" value="1"/>
</dbReference>
<dbReference type="GO" id="GO:0005813">
    <property type="term" value="C:centrosome"/>
    <property type="evidence" value="ECO:0007669"/>
    <property type="project" value="UniProtKB-SubCell"/>
</dbReference>
<dbReference type="Pfam" id="PF00789">
    <property type="entry name" value="UBX"/>
    <property type="match status" value="1"/>
</dbReference>
<dbReference type="GO" id="GO:1990730">
    <property type="term" value="C:VCP-NSFL1C complex"/>
    <property type="evidence" value="ECO:0007669"/>
    <property type="project" value="UniProtKB-ARBA"/>
</dbReference>
<dbReference type="Gene3D" id="1.10.8.10">
    <property type="entry name" value="DNA helicase RuvA subunit, C-terminal domain"/>
    <property type="match status" value="1"/>
</dbReference>
<sequence>MADSEEHSRLIAEFSDVTGADTERARFFLESSGWQLHIALSSFFEDGDLPSPPHNPPQAEVSKQAVGYGKGVFIIWHLGRVETVPIRESSGWVSPRFASIATFQGHHDTYSDEDQGQAFYAGGSEHSGQQILGPPRKKQNADDITQNIFEEAKRHGAEEVSDEPGPSQPCPQVFRGAGYRLGDTEGGVARPQPGTVPMTQDQPSQDTEVALRFWSNGFSVDDGELRSFDDPENEDFLASVKKGEIPRELLRLSRGGEVHVNLEDHRHEEYVPQKKKMTAFAGEGRKLGSPVPEVKFNEEKKRATAAANQAPKPFNIDQSQPTTSIQIRLADGTRMVSKFNHTHTVADIRGFITASRPQMIGRPFVLMTTFPNRELTDEAQTVKDANLQNAVIVQRFM</sequence>
<name>A7SCW2_NEMVE</name>
<comment type="subcellular location">
    <subcellularLocation>
        <location evidence="2">Cytoplasm</location>
        <location evidence="2">Cytoskeleton</location>
        <location evidence="2">Microtubule organizing center</location>
        <location evidence="2">Centrosome</location>
    </subcellularLocation>
    <subcellularLocation>
        <location evidence="3">Golgi apparatus</location>
        <location evidence="3">Golgi stack</location>
    </subcellularLocation>
    <subcellularLocation>
        <location evidence="1">Nucleus</location>
    </subcellularLocation>
</comment>
<dbReference type="GO" id="GO:0008289">
    <property type="term" value="F:lipid binding"/>
    <property type="evidence" value="ECO:0007669"/>
    <property type="project" value="UniProtKB-KW"/>
</dbReference>
<dbReference type="HOGENOM" id="CLU_029402_0_0_1"/>
<evidence type="ECO:0000259" key="12">
    <source>
        <dbReference type="PROSITE" id="PS51399"/>
    </source>
</evidence>
<dbReference type="SUPFAM" id="SSF54236">
    <property type="entry name" value="Ubiquitin-like"/>
    <property type="match status" value="1"/>
</dbReference>
<dbReference type="PROSITE" id="PS51399">
    <property type="entry name" value="SEP"/>
    <property type="match status" value="1"/>
</dbReference>
<organism evidence="13 14">
    <name type="scientific">Nematostella vectensis</name>
    <name type="common">Starlet sea anemone</name>
    <dbReference type="NCBI Taxonomy" id="45351"/>
    <lineage>
        <taxon>Eukaryota</taxon>
        <taxon>Metazoa</taxon>
        <taxon>Cnidaria</taxon>
        <taxon>Anthozoa</taxon>
        <taxon>Hexacorallia</taxon>
        <taxon>Actiniaria</taxon>
        <taxon>Edwardsiidae</taxon>
        <taxon>Nematostella</taxon>
    </lineage>
</organism>
<dbReference type="GO" id="GO:0000045">
    <property type="term" value="P:autophagosome assembly"/>
    <property type="evidence" value="ECO:0000318"/>
    <property type="project" value="GO_Central"/>
</dbReference>
<evidence type="ECO:0000256" key="10">
    <source>
        <dbReference type="ARBA" id="ARBA00030329"/>
    </source>
</evidence>
<dbReference type="eggNOG" id="KOG2086">
    <property type="taxonomic scope" value="Eukaryota"/>
</dbReference>
<dbReference type="SMART" id="SM00166">
    <property type="entry name" value="UBX"/>
    <property type="match status" value="1"/>
</dbReference>
<evidence type="ECO:0000256" key="9">
    <source>
        <dbReference type="ARBA" id="ARBA00023242"/>
    </source>
</evidence>
<evidence type="ECO:0000256" key="5">
    <source>
        <dbReference type="ARBA" id="ARBA00022490"/>
    </source>
</evidence>
<dbReference type="OMA" id="NKDHTDK"/>
<dbReference type="GO" id="GO:0005634">
    <property type="term" value="C:nucleus"/>
    <property type="evidence" value="ECO:0000318"/>
    <property type="project" value="GO_Central"/>
</dbReference>
<evidence type="ECO:0000256" key="8">
    <source>
        <dbReference type="ARBA" id="ARBA00023212"/>
    </source>
</evidence>
<dbReference type="InterPro" id="IPR012989">
    <property type="entry name" value="SEP_domain"/>
</dbReference>
<dbReference type="SMART" id="SM00553">
    <property type="entry name" value="SEP"/>
    <property type="match status" value="1"/>
</dbReference>
<dbReference type="Pfam" id="PF08059">
    <property type="entry name" value="SEP"/>
    <property type="match status" value="1"/>
</dbReference>
<dbReference type="Gene3D" id="3.10.20.90">
    <property type="entry name" value="Phosphatidylinositol 3-kinase Catalytic Subunit, Chain A, domain 1"/>
    <property type="match status" value="1"/>
</dbReference>
<dbReference type="InterPro" id="IPR029071">
    <property type="entry name" value="Ubiquitin-like_domsf"/>
</dbReference>
<dbReference type="GO" id="GO:0031468">
    <property type="term" value="P:nuclear membrane reassembly"/>
    <property type="evidence" value="ECO:0000318"/>
    <property type="project" value="GO_Central"/>
</dbReference>
<dbReference type="SUPFAM" id="SSF102848">
    <property type="entry name" value="NSFL1 (p97 ATPase) cofactor p47, SEP domain"/>
    <property type="match status" value="1"/>
</dbReference>
<evidence type="ECO:0000256" key="2">
    <source>
        <dbReference type="ARBA" id="ARBA00004300"/>
    </source>
</evidence>
<keyword evidence="14" id="KW-1185">Reference proteome</keyword>
<dbReference type="Pfam" id="PF14555">
    <property type="entry name" value="UBA_4"/>
    <property type="match status" value="1"/>
</dbReference>
<feature type="domain" description="UBX" evidence="11">
    <location>
        <begin position="318"/>
        <end position="395"/>
    </location>
</feature>
<dbReference type="AlphaFoldDB" id="A7SCW2"/>
<keyword evidence="9" id="KW-0539">Nucleus</keyword>
<evidence type="ECO:0000259" key="11">
    <source>
        <dbReference type="PROSITE" id="PS50033"/>
    </source>
</evidence>
<dbReference type="EMBL" id="DS469625">
    <property type="protein sequence ID" value="EDO38474.1"/>
    <property type="molecule type" value="Genomic_DNA"/>
</dbReference>